<dbReference type="Gene3D" id="3.90.1590.10">
    <property type="entry name" value="glutathione-dependent formaldehyde- activating enzyme (gfa)"/>
    <property type="match status" value="1"/>
</dbReference>
<reference evidence="7" key="1">
    <citation type="journal article" date="2019" name="Int. J. Syst. Evol. Microbiol.">
        <title>The Global Catalogue of Microorganisms (GCM) 10K type strain sequencing project: providing services to taxonomists for standard genome sequencing and annotation.</title>
        <authorList>
            <consortium name="The Broad Institute Genomics Platform"/>
            <consortium name="The Broad Institute Genome Sequencing Center for Infectious Disease"/>
            <person name="Wu L."/>
            <person name="Ma J."/>
        </authorList>
    </citation>
    <scope>NUCLEOTIDE SEQUENCE [LARGE SCALE GENOMIC DNA]</scope>
    <source>
        <strain evidence="7">NCAIM B.01391</strain>
    </source>
</reference>
<dbReference type="InterPro" id="IPR011057">
    <property type="entry name" value="Mss4-like_sf"/>
</dbReference>
<evidence type="ECO:0000256" key="1">
    <source>
        <dbReference type="ARBA" id="ARBA00005495"/>
    </source>
</evidence>
<dbReference type="PANTHER" id="PTHR33337:SF40">
    <property type="entry name" value="CENP-V_GFA DOMAIN-CONTAINING PROTEIN-RELATED"/>
    <property type="match status" value="1"/>
</dbReference>
<name>A0ABW0IV42_9HYPH</name>
<gene>
    <name evidence="6" type="ORF">ACFPOB_15030</name>
</gene>
<evidence type="ECO:0000256" key="3">
    <source>
        <dbReference type="ARBA" id="ARBA00022833"/>
    </source>
</evidence>
<organism evidence="6 7">
    <name type="scientific">Bosea eneae</name>
    <dbReference type="NCBI Taxonomy" id="151454"/>
    <lineage>
        <taxon>Bacteria</taxon>
        <taxon>Pseudomonadati</taxon>
        <taxon>Pseudomonadota</taxon>
        <taxon>Alphaproteobacteria</taxon>
        <taxon>Hyphomicrobiales</taxon>
        <taxon>Boseaceae</taxon>
        <taxon>Bosea</taxon>
    </lineage>
</organism>
<keyword evidence="4" id="KW-0456">Lyase</keyword>
<dbReference type="PROSITE" id="PS51891">
    <property type="entry name" value="CENP_V_GFA"/>
    <property type="match status" value="1"/>
</dbReference>
<sequence>MPLTTTTETEAPAQRTANCGCRRLSLTVSGEPRRVYLCACSQCQRATGSAFAWRAIFPDSAIVAIEGESSVWRRSSDAGRWNEQVFCPGCGGLVFMRAEALTGAISVSVGSFANPAFPPPVAIHNRSHRPDWYCLAEEVAGA</sequence>
<evidence type="ECO:0000256" key="4">
    <source>
        <dbReference type="ARBA" id="ARBA00023239"/>
    </source>
</evidence>
<dbReference type="EMBL" id="JBHSLW010000022">
    <property type="protein sequence ID" value="MFC5420870.1"/>
    <property type="molecule type" value="Genomic_DNA"/>
</dbReference>
<proteinExistence type="inferred from homology"/>
<keyword evidence="2" id="KW-0479">Metal-binding</keyword>
<evidence type="ECO:0000256" key="2">
    <source>
        <dbReference type="ARBA" id="ARBA00022723"/>
    </source>
</evidence>
<evidence type="ECO:0000313" key="6">
    <source>
        <dbReference type="EMBL" id="MFC5420870.1"/>
    </source>
</evidence>
<keyword evidence="3" id="KW-0862">Zinc</keyword>
<dbReference type="Pfam" id="PF04828">
    <property type="entry name" value="GFA"/>
    <property type="match status" value="1"/>
</dbReference>
<dbReference type="Proteomes" id="UP001596053">
    <property type="component" value="Unassembled WGS sequence"/>
</dbReference>
<evidence type="ECO:0000259" key="5">
    <source>
        <dbReference type="PROSITE" id="PS51891"/>
    </source>
</evidence>
<feature type="domain" description="CENP-V/GFA" evidence="5">
    <location>
        <begin position="15"/>
        <end position="134"/>
    </location>
</feature>
<dbReference type="PANTHER" id="PTHR33337">
    <property type="entry name" value="GFA DOMAIN-CONTAINING PROTEIN"/>
    <property type="match status" value="1"/>
</dbReference>
<dbReference type="SUPFAM" id="SSF51316">
    <property type="entry name" value="Mss4-like"/>
    <property type="match status" value="1"/>
</dbReference>
<comment type="similarity">
    <text evidence="1">Belongs to the Gfa family.</text>
</comment>
<protein>
    <submittedName>
        <fullName evidence="6">GFA family protein</fullName>
    </submittedName>
</protein>
<comment type="caution">
    <text evidence="6">The sequence shown here is derived from an EMBL/GenBank/DDBJ whole genome shotgun (WGS) entry which is preliminary data.</text>
</comment>
<keyword evidence="7" id="KW-1185">Reference proteome</keyword>
<accession>A0ABW0IV42</accession>
<dbReference type="RefSeq" id="WP_377799227.1">
    <property type="nucleotide sequence ID" value="NZ_JBHSLW010000022.1"/>
</dbReference>
<evidence type="ECO:0000313" key="7">
    <source>
        <dbReference type="Proteomes" id="UP001596053"/>
    </source>
</evidence>
<dbReference type="InterPro" id="IPR006913">
    <property type="entry name" value="CENP-V/GFA"/>
</dbReference>